<keyword evidence="4" id="KW-0325">Glycoprotein</keyword>
<dbReference type="InterPro" id="IPR013780">
    <property type="entry name" value="Glyco_hydro_b"/>
</dbReference>
<dbReference type="InterPro" id="IPR013785">
    <property type="entry name" value="Aldolase_TIM"/>
</dbReference>
<protein>
    <recommendedName>
        <fullName evidence="6">Alpha-galactosidase</fullName>
        <ecNumber evidence="6">3.2.1.-</ecNumber>
    </recommendedName>
</protein>
<dbReference type="Proteomes" id="UP001445076">
    <property type="component" value="Unassembled WGS sequence"/>
</dbReference>
<comment type="similarity">
    <text evidence="1 6">Belongs to the glycosyl hydrolase 27 family.</text>
</comment>
<dbReference type="PRINTS" id="PR00740">
    <property type="entry name" value="GLHYDRLASE27"/>
</dbReference>
<dbReference type="GO" id="GO:0004557">
    <property type="term" value="F:alpha-galactosidase activity"/>
    <property type="evidence" value="ECO:0007669"/>
    <property type="project" value="TreeGrafter"/>
</dbReference>
<dbReference type="PANTHER" id="PTHR11452:SF83">
    <property type="entry name" value="ALPHA-GALACTOSIDASE"/>
    <property type="match status" value="1"/>
</dbReference>
<evidence type="ECO:0000313" key="8">
    <source>
        <dbReference type="EMBL" id="KAK8736541.1"/>
    </source>
</evidence>
<dbReference type="GO" id="GO:0016139">
    <property type="term" value="P:glycoside catabolic process"/>
    <property type="evidence" value="ECO:0007669"/>
    <property type="project" value="TreeGrafter"/>
</dbReference>
<dbReference type="Pfam" id="PF17450">
    <property type="entry name" value="Melibiase_2_C"/>
    <property type="match status" value="1"/>
</dbReference>
<evidence type="ECO:0000313" key="9">
    <source>
        <dbReference type="Proteomes" id="UP001445076"/>
    </source>
</evidence>
<keyword evidence="2 6" id="KW-0378">Hydrolase</keyword>
<dbReference type="Gene3D" id="2.60.40.1180">
    <property type="entry name" value="Golgi alpha-mannosidase II"/>
    <property type="match status" value="1"/>
</dbReference>
<organism evidence="8 9">
    <name type="scientific">Cherax quadricarinatus</name>
    <name type="common">Australian red claw crayfish</name>
    <dbReference type="NCBI Taxonomy" id="27406"/>
    <lineage>
        <taxon>Eukaryota</taxon>
        <taxon>Metazoa</taxon>
        <taxon>Ecdysozoa</taxon>
        <taxon>Arthropoda</taxon>
        <taxon>Crustacea</taxon>
        <taxon>Multicrustacea</taxon>
        <taxon>Malacostraca</taxon>
        <taxon>Eumalacostraca</taxon>
        <taxon>Eucarida</taxon>
        <taxon>Decapoda</taxon>
        <taxon>Pleocyemata</taxon>
        <taxon>Astacidea</taxon>
        <taxon>Parastacoidea</taxon>
        <taxon>Parastacidae</taxon>
        <taxon>Cherax</taxon>
    </lineage>
</organism>
<evidence type="ECO:0000256" key="4">
    <source>
        <dbReference type="ARBA" id="ARBA00023180"/>
    </source>
</evidence>
<evidence type="ECO:0000256" key="3">
    <source>
        <dbReference type="ARBA" id="ARBA00023157"/>
    </source>
</evidence>
<dbReference type="InterPro" id="IPR035373">
    <property type="entry name" value="Melibiase/NAGA_C"/>
</dbReference>
<dbReference type="SUPFAM" id="SSF51011">
    <property type="entry name" value="Glycosyl hydrolase domain"/>
    <property type="match status" value="1"/>
</dbReference>
<comment type="subunit">
    <text evidence="6">Homodimer.</text>
</comment>
<dbReference type="GO" id="GO:0005737">
    <property type="term" value="C:cytoplasm"/>
    <property type="evidence" value="ECO:0007669"/>
    <property type="project" value="TreeGrafter"/>
</dbReference>
<evidence type="ECO:0000256" key="5">
    <source>
        <dbReference type="ARBA" id="ARBA00023295"/>
    </source>
</evidence>
<dbReference type="Pfam" id="PF16499">
    <property type="entry name" value="Melibiase_2"/>
    <property type="match status" value="1"/>
</dbReference>
<evidence type="ECO:0000256" key="1">
    <source>
        <dbReference type="ARBA" id="ARBA00009743"/>
    </source>
</evidence>
<name>A0AAW0WWS7_CHEQU</name>
<dbReference type="EC" id="3.2.1.-" evidence="6"/>
<dbReference type="EMBL" id="JARKIK010000044">
    <property type="protein sequence ID" value="KAK8736541.1"/>
    <property type="molecule type" value="Genomic_DNA"/>
</dbReference>
<sequence length="301" mass="33615">MHERGLRFGIYEDFGTHTCAGYPGIEGHLETDANTFAEWGVDYVKLDGCYTDPKDMDIGYPEFGAFLNNTGRPMVYSCSWPDYQLASGMVPNWTAIIETCNLWRNFDDIDDSWDSVSSIINYYGDNQDDIVPNAGPGHWNDPDMLIIGNFGLSYEQSKAQMAMWAIMASPLLMSVDLRTMHSEFKAILQNQALIDVNQDELGIQGTRVQKSNSIEIWIRPITPVQQDNYSYAMAVLSQRTDGTPISVAVNPASLGLNFPSGYEVVDLYSNTEYGTVLPDHQVNFSVNPTGVVITKWTIVTT</sequence>
<reference evidence="8 9" key="1">
    <citation type="journal article" date="2024" name="BMC Genomics">
        <title>Genome assembly of redclaw crayfish (Cherax quadricarinatus) provides insights into its immune adaptation and hypoxia tolerance.</title>
        <authorList>
            <person name="Liu Z."/>
            <person name="Zheng J."/>
            <person name="Li H."/>
            <person name="Fang K."/>
            <person name="Wang S."/>
            <person name="He J."/>
            <person name="Zhou D."/>
            <person name="Weng S."/>
            <person name="Chi M."/>
            <person name="Gu Z."/>
            <person name="He J."/>
            <person name="Li F."/>
            <person name="Wang M."/>
        </authorList>
    </citation>
    <scope>NUCLEOTIDE SEQUENCE [LARGE SCALE GENOMIC DNA]</scope>
    <source>
        <strain evidence="8">ZL_2023a</strain>
    </source>
</reference>
<dbReference type="SUPFAM" id="SSF51445">
    <property type="entry name" value="(Trans)glycosidases"/>
    <property type="match status" value="1"/>
</dbReference>
<keyword evidence="9" id="KW-1185">Reference proteome</keyword>
<dbReference type="PANTHER" id="PTHR11452">
    <property type="entry name" value="ALPHA-GALACTOSIDASE/ALPHA-N-ACETYLGALACTOSAMINIDASE"/>
    <property type="match status" value="1"/>
</dbReference>
<dbReference type="GO" id="GO:0009311">
    <property type="term" value="P:oligosaccharide metabolic process"/>
    <property type="evidence" value="ECO:0007669"/>
    <property type="project" value="TreeGrafter"/>
</dbReference>
<dbReference type="Gene3D" id="3.20.20.70">
    <property type="entry name" value="Aldolase class I"/>
    <property type="match status" value="1"/>
</dbReference>
<keyword evidence="5 6" id="KW-0326">Glycosidase</keyword>
<dbReference type="AlphaFoldDB" id="A0AAW0WWS7"/>
<evidence type="ECO:0000256" key="6">
    <source>
        <dbReference type="RuleBase" id="RU361168"/>
    </source>
</evidence>
<proteinExistence type="inferred from homology"/>
<evidence type="ECO:0000256" key="2">
    <source>
        <dbReference type="ARBA" id="ARBA00022801"/>
    </source>
</evidence>
<gene>
    <name evidence="8" type="ORF">OTU49_005061</name>
</gene>
<evidence type="ECO:0000259" key="7">
    <source>
        <dbReference type="Pfam" id="PF17450"/>
    </source>
</evidence>
<keyword evidence="3 6" id="KW-1015">Disulfide bond</keyword>
<accession>A0AAW0WWS7</accession>
<dbReference type="InterPro" id="IPR002241">
    <property type="entry name" value="Glyco_hydro_27"/>
</dbReference>
<feature type="domain" description="Alpha galactosidase A C-terminal" evidence="7">
    <location>
        <begin position="202"/>
        <end position="290"/>
    </location>
</feature>
<comment type="caution">
    <text evidence="8">The sequence shown here is derived from an EMBL/GenBank/DDBJ whole genome shotgun (WGS) entry which is preliminary data.</text>
</comment>
<dbReference type="InterPro" id="IPR017853">
    <property type="entry name" value="GH"/>
</dbReference>
<dbReference type="CDD" id="cd14792">
    <property type="entry name" value="GH27"/>
    <property type="match status" value="1"/>
</dbReference>